<dbReference type="InterPro" id="IPR004914">
    <property type="entry name" value="Antirestrict"/>
</dbReference>
<proteinExistence type="inferred from homology"/>
<name>A0A939SQL0_PRORE</name>
<reference evidence="2" key="1">
    <citation type="submission" date="2021-03" db="EMBL/GenBank/DDBJ databases">
        <title>Molecular epidemiology and mechanisms of colistin and carbapenem resistance in Enterobacteriaceae from clinical isolates, the environment and porcine samples in Pretoria, South Africa.</title>
        <authorList>
            <person name="Bogoshi D."/>
            <person name="Mbelle N.M."/>
            <person name="Naidoo V."/>
            <person name="Osei Sekyere J."/>
        </authorList>
    </citation>
    <scope>NUCLEOTIDE SEQUENCE</scope>
    <source>
        <strain evidence="2">C052</strain>
    </source>
</reference>
<dbReference type="Proteomes" id="UP000664477">
    <property type="component" value="Unassembled WGS sequence"/>
</dbReference>
<dbReference type="Gene3D" id="3.30.70.3580">
    <property type="entry name" value="Antirestriction protein"/>
    <property type="match status" value="1"/>
</dbReference>
<dbReference type="EMBL" id="JAGETQ010000016">
    <property type="protein sequence ID" value="MBO1915970.1"/>
    <property type="molecule type" value="Genomic_DNA"/>
</dbReference>
<protein>
    <submittedName>
        <fullName evidence="2">Antirestriction protein</fullName>
    </submittedName>
</protein>
<gene>
    <name evidence="2" type="ORF">J4727_04970</name>
</gene>
<sequence>MSSPYSASKPDTLMQATVVPLSVRPNFWQSHFGTVKGFATFEVVIFTIMGQFCDEYTGGYWEYCTLPNGGAFIYPDLGSEKLTLFNMHNGNEEILSPEAAGVAICLMLYSQWSFRTESEVLVERFYQLREYAIQHTESSAIFHLID</sequence>
<evidence type="ECO:0000313" key="3">
    <source>
        <dbReference type="Proteomes" id="UP000664477"/>
    </source>
</evidence>
<comment type="similarity">
    <text evidence="1">Belongs to the antirestriction protein family.</text>
</comment>
<dbReference type="InterPro" id="IPR042297">
    <property type="entry name" value="Antirestriction_sf"/>
</dbReference>
<evidence type="ECO:0000313" key="2">
    <source>
        <dbReference type="EMBL" id="MBO1915970.1"/>
    </source>
</evidence>
<dbReference type="AlphaFoldDB" id="A0A939SQL0"/>
<evidence type="ECO:0000256" key="1">
    <source>
        <dbReference type="ARBA" id="ARBA00008618"/>
    </source>
</evidence>
<dbReference type="Pfam" id="PF03230">
    <property type="entry name" value="Antirestrict"/>
    <property type="match status" value="1"/>
</dbReference>
<accession>A0A939SQL0</accession>
<organism evidence="2 3">
    <name type="scientific">Providencia rettgeri</name>
    <dbReference type="NCBI Taxonomy" id="587"/>
    <lineage>
        <taxon>Bacteria</taxon>
        <taxon>Pseudomonadati</taxon>
        <taxon>Pseudomonadota</taxon>
        <taxon>Gammaproteobacteria</taxon>
        <taxon>Enterobacterales</taxon>
        <taxon>Morganellaceae</taxon>
        <taxon>Providencia</taxon>
    </lineage>
</organism>
<comment type="caution">
    <text evidence="2">The sequence shown here is derived from an EMBL/GenBank/DDBJ whole genome shotgun (WGS) entry which is preliminary data.</text>
</comment>